<evidence type="ECO:0000313" key="9">
    <source>
        <dbReference type="EMBL" id="GEM49123.1"/>
    </source>
</evidence>
<keyword evidence="3" id="KW-1003">Cell membrane</keyword>
<feature type="transmembrane region" description="Helical" evidence="8">
    <location>
        <begin position="43"/>
        <end position="62"/>
    </location>
</feature>
<gene>
    <name evidence="9" type="ORF">DC3_47580</name>
</gene>
<evidence type="ECO:0000256" key="1">
    <source>
        <dbReference type="ARBA" id="ARBA00004651"/>
    </source>
</evidence>
<name>A0A511N8G0_DEIC1</name>
<dbReference type="Proteomes" id="UP000321306">
    <property type="component" value="Unassembled WGS sequence"/>
</dbReference>
<sequence length="159" mass="16735">MKKKHAHFTPAQTIALSFLLGIAVGTFLLSLPISAAPSHHISVVHALFTATSALCVTGLAVVDTGTSFSAFGQGVILLLIQVGGLGILTFGTAIALVAGRKITVEEHLRLAAQLNILQTGEAKQALKKIFMYVLVVEAAGTLLLYGHFYGNVRRLQAVS</sequence>
<evidence type="ECO:0000256" key="6">
    <source>
        <dbReference type="ARBA" id="ARBA00023065"/>
    </source>
</evidence>
<evidence type="ECO:0000313" key="10">
    <source>
        <dbReference type="Proteomes" id="UP000321306"/>
    </source>
</evidence>
<dbReference type="RefSeq" id="WP_246130784.1">
    <property type="nucleotide sequence ID" value="NZ_BJXB01000028.1"/>
</dbReference>
<comment type="subcellular location">
    <subcellularLocation>
        <location evidence="1">Cell membrane</location>
        <topology evidence="1">Multi-pass membrane protein</topology>
    </subcellularLocation>
</comment>
<dbReference type="Pfam" id="PF02386">
    <property type="entry name" value="TrkH"/>
    <property type="match status" value="1"/>
</dbReference>
<reference evidence="9 10" key="1">
    <citation type="submission" date="2019-07" db="EMBL/GenBank/DDBJ databases">
        <title>Whole genome shotgun sequence of Deinococcus cellulosilyticus NBRC 106333.</title>
        <authorList>
            <person name="Hosoyama A."/>
            <person name="Uohara A."/>
            <person name="Ohji S."/>
            <person name="Ichikawa N."/>
        </authorList>
    </citation>
    <scope>NUCLEOTIDE SEQUENCE [LARGE SCALE GENOMIC DNA]</scope>
    <source>
        <strain evidence="9 10">NBRC 106333</strain>
    </source>
</reference>
<dbReference type="AlphaFoldDB" id="A0A511N8G0"/>
<evidence type="ECO:0000256" key="3">
    <source>
        <dbReference type="ARBA" id="ARBA00022475"/>
    </source>
</evidence>
<dbReference type="InterPro" id="IPR003445">
    <property type="entry name" value="Cat_transpt"/>
</dbReference>
<protein>
    <submittedName>
        <fullName evidence="9">Uncharacterized protein</fullName>
    </submittedName>
</protein>
<feature type="transmembrane region" description="Helical" evidence="8">
    <location>
        <begin position="12"/>
        <end position="31"/>
    </location>
</feature>
<dbReference type="GO" id="GO:0005886">
    <property type="term" value="C:plasma membrane"/>
    <property type="evidence" value="ECO:0007669"/>
    <property type="project" value="UniProtKB-SubCell"/>
</dbReference>
<dbReference type="EMBL" id="BJXB01000028">
    <property type="protein sequence ID" value="GEM49123.1"/>
    <property type="molecule type" value="Genomic_DNA"/>
</dbReference>
<keyword evidence="5 8" id="KW-1133">Transmembrane helix</keyword>
<evidence type="ECO:0000256" key="7">
    <source>
        <dbReference type="ARBA" id="ARBA00023136"/>
    </source>
</evidence>
<evidence type="ECO:0000256" key="5">
    <source>
        <dbReference type="ARBA" id="ARBA00022989"/>
    </source>
</evidence>
<proteinExistence type="predicted"/>
<evidence type="ECO:0000256" key="2">
    <source>
        <dbReference type="ARBA" id="ARBA00022448"/>
    </source>
</evidence>
<feature type="transmembrane region" description="Helical" evidence="8">
    <location>
        <begin position="74"/>
        <end position="99"/>
    </location>
</feature>
<evidence type="ECO:0000256" key="8">
    <source>
        <dbReference type="SAM" id="Phobius"/>
    </source>
</evidence>
<dbReference type="GO" id="GO:0008324">
    <property type="term" value="F:monoatomic cation transmembrane transporter activity"/>
    <property type="evidence" value="ECO:0007669"/>
    <property type="project" value="InterPro"/>
</dbReference>
<feature type="transmembrane region" description="Helical" evidence="8">
    <location>
        <begin position="129"/>
        <end position="149"/>
    </location>
</feature>
<dbReference type="PANTHER" id="PTHR32024">
    <property type="entry name" value="TRK SYSTEM POTASSIUM UPTAKE PROTEIN TRKG-RELATED"/>
    <property type="match status" value="1"/>
</dbReference>
<keyword evidence="2" id="KW-0813">Transport</keyword>
<evidence type="ECO:0000256" key="4">
    <source>
        <dbReference type="ARBA" id="ARBA00022692"/>
    </source>
</evidence>
<keyword evidence="7 8" id="KW-0472">Membrane</keyword>
<keyword evidence="4 8" id="KW-0812">Transmembrane</keyword>
<keyword evidence="6" id="KW-0406">Ion transport</keyword>
<accession>A0A511N8G0</accession>
<comment type="caution">
    <text evidence="9">The sequence shown here is derived from an EMBL/GenBank/DDBJ whole genome shotgun (WGS) entry which is preliminary data.</text>
</comment>
<keyword evidence="10" id="KW-1185">Reference proteome</keyword>
<dbReference type="GO" id="GO:0030001">
    <property type="term" value="P:metal ion transport"/>
    <property type="evidence" value="ECO:0007669"/>
    <property type="project" value="UniProtKB-ARBA"/>
</dbReference>
<dbReference type="PANTHER" id="PTHR32024:SF1">
    <property type="entry name" value="KTR SYSTEM POTASSIUM UPTAKE PROTEIN B"/>
    <property type="match status" value="1"/>
</dbReference>
<organism evidence="9 10">
    <name type="scientific">Deinococcus cellulosilyticus (strain DSM 18568 / NBRC 106333 / KACC 11606 / 5516J-15)</name>
    <dbReference type="NCBI Taxonomy" id="1223518"/>
    <lineage>
        <taxon>Bacteria</taxon>
        <taxon>Thermotogati</taxon>
        <taxon>Deinococcota</taxon>
        <taxon>Deinococci</taxon>
        <taxon>Deinococcales</taxon>
        <taxon>Deinococcaceae</taxon>
        <taxon>Deinococcus</taxon>
    </lineage>
</organism>